<feature type="compositionally biased region" description="Basic and acidic residues" evidence="1">
    <location>
        <begin position="19"/>
        <end position="31"/>
    </location>
</feature>
<feature type="compositionally biased region" description="Polar residues" evidence="1">
    <location>
        <begin position="32"/>
        <end position="41"/>
    </location>
</feature>
<dbReference type="AlphaFoldDB" id="A0A370U194"/>
<dbReference type="RefSeq" id="XP_031874205.1">
    <property type="nucleotide sequence ID" value="XM_032010151.1"/>
</dbReference>
<name>A0A370U194_9HELO</name>
<feature type="region of interest" description="Disordered" evidence="1">
    <location>
        <begin position="1"/>
        <end position="41"/>
    </location>
</feature>
<dbReference type="EMBL" id="NPIC01000001">
    <property type="protein sequence ID" value="RDL41549.1"/>
    <property type="molecule type" value="Genomic_DNA"/>
</dbReference>
<dbReference type="OrthoDB" id="2269179at2759"/>
<sequence>MHDLARSEKRPQSQSPPDITRDFGRPQKENSDTSPHTDGTSSLASFRKFVYEELMSRMADNDIIGKQPLSPELVEYCLPKRVDYTAWDTLLHQPLSLPDNLLSSMFSLKEDNGFSNYVRSPDTPTIFYLRSFSMTVSQLRSIVDDWKNRKYYYGEEATTWLGMTAAMSSEEVVYIRYIGATEKKTPFQRYTADFSSKTGPVLAKFLETVGRLCPTVLDSVAIYEFDEASHLSAKTCSLPEWKENRAMQTLPEQALIALFGFSSLLNQAVGGFLHTYNPDDDQRAVFKSLQTGSIEAMQQNLQTAPVDLVNKLRAWARSVFEHDIGRQRSLLAVEERLSKPGVPSKIYQFSESLQLTVMSQAVPALYLGQFTPVVTIGAEMSKDAYGKAEPFYTGQSRSADLMKKVLSKLYEWEEGLKETSSFTINSLIKRQGLPFVNLLPWLNCTKDDMSAAIGILEQYLGITRPYIILTLGKRPSSVAASNFRHLLGYKGRDPFYHKVGVLEVVDYGDWSSVQIPCFHPGQVQYVKDSKLFYKAMNLTLSILLLTIKVTIETHSAMRMSPQAARCIYIKNTVDSILQAKGIDVLLEDIKDGMQAVKDKGNKFHTKEETAAAKGSVINILGSKSLPNPIIFSALAVDAPFSYNRRAQVHRLWKLDIPALHLVISRDHRYLWHAWGNQLEEGTSFFEDRSLEASWRATIKGDPLEVRRKFKKERPKRQGVLGKRKMSVYELDAFEVDNK</sequence>
<protein>
    <submittedName>
        <fullName evidence="2">Uncharacterized protein</fullName>
    </submittedName>
</protein>
<dbReference type="Proteomes" id="UP000254866">
    <property type="component" value="Unassembled WGS sequence"/>
</dbReference>
<gene>
    <name evidence="2" type="ORF">BP5553_01528</name>
</gene>
<proteinExistence type="predicted"/>
<accession>A0A370U194</accession>
<reference evidence="2 3" key="1">
    <citation type="journal article" date="2018" name="IMA Fungus">
        <title>IMA Genome-F 9: Draft genome sequence of Annulohypoxylon stygium, Aspergillus mulundensis, Berkeleyomyces basicola (syn. Thielaviopsis basicola), Ceratocystis smalleyi, two Cercospora beticola strains, Coleophoma cylindrospora, Fusarium fracticaudum, Phialophora cf. hyalina, and Morchella septimelata.</title>
        <authorList>
            <person name="Wingfield B.D."/>
            <person name="Bills G.F."/>
            <person name="Dong Y."/>
            <person name="Huang W."/>
            <person name="Nel W.J."/>
            <person name="Swalarsk-Parry B.S."/>
            <person name="Vaghefi N."/>
            <person name="Wilken P.M."/>
            <person name="An Z."/>
            <person name="de Beer Z.W."/>
            <person name="De Vos L."/>
            <person name="Chen L."/>
            <person name="Duong T.A."/>
            <person name="Gao Y."/>
            <person name="Hammerbacher A."/>
            <person name="Kikkert J.R."/>
            <person name="Li Y."/>
            <person name="Li H."/>
            <person name="Li K."/>
            <person name="Li Q."/>
            <person name="Liu X."/>
            <person name="Ma X."/>
            <person name="Naidoo K."/>
            <person name="Pethybridge S.J."/>
            <person name="Sun J."/>
            <person name="Steenkamp E.T."/>
            <person name="van der Nest M.A."/>
            <person name="van Wyk S."/>
            <person name="Wingfield M.J."/>
            <person name="Xiong C."/>
            <person name="Yue Q."/>
            <person name="Zhang X."/>
        </authorList>
    </citation>
    <scope>NUCLEOTIDE SEQUENCE [LARGE SCALE GENOMIC DNA]</scope>
    <source>
        <strain evidence="2 3">BP 5553</strain>
    </source>
</reference>
<dbReference type="STRING" id="2656787.A0A370U194"/>
<feature type="compositionally biased region" description="Basic and acidic residues" evidence="1">
    <location>
        <begin position="1"/>
        <end position="11"/>
    </location>
</feature>
<organism evidence="2 3">
    <name type="scientific">Venustampulla echinocandica</name>
    <dbReference type="NCBI Taxonomy" id="2656787"/>
    <lineage>
        <taxon>Eukaryota</taxon>
        <taxon>Fungi</taxon>
        <taxon>Dikarya</taxon>
        <taxon>Ascomycota</taxon>
        <taxon>Pezizomycotina</taxon>
        <taxon>Leotiomycetes</taxon>
        <taxon>Helotiales</taxon>
        <taxon>Pleuroascaceae</taxon>
        <taxon>Venustampulla</taxon>
    </lineage>
</organism>
<evidence type="ECO:0000313" key="3">
    <source>
        <dbReference type="Proteomes" id="UP000254866"/>
    </source>
</evidence>
<evidence type="ECO:0000313" key="2">
    <source>
        <dbReference type="EMBL" id="RDL41549.1"/>
    </source>
</evidence>
<evidence type="ECO:0000256" key="1">
    <source>
        <dbReference type="SAM" id="MobiDB-lite"/>
    </source>
</evidence>
<comment type="caution">
    <text evidence="2">The sequence shown here is derived from an EMBL/GenBank/DDBJ whole genome shotgun (WGS) entry which is preliminary data.</text>
</comment>
<dbReference type="GeneID" id="43594377"/>
<keyword evidence="3" id="KW-1185">Reference proteome</keyword>